<dbReference type="AlphaFoldDB" id="A0AAV7QYK8"/>
<feature type="region of interest" description="Disordered" evidence="1">
    <location>
        <begin position="215"/>
        <end position="248"/>
    </location>
</feature>
<dbReference type="Gene3D" id="1.20.120.20">
    <property type="entry name" value="Apolipoprotein"/>
    <property type="match status" value="1"/>
</dbReference>
<name>A0AAV7QYK8_PLEWA</name>
<sequence>MGSMTDILRVVGEHGCVIEHIKGYLEQHHREIINLNSAVTHIMQTQQHLNEEITNIKQRMEEMKHTSQNPIVVSCTSEGSLSESFQKVRRDLDEVITKVNERSHLIPWNMESSYIGVKQTSKSSISWFSKTQVKADLETAIMDAIKENNMMMECIIDEKAKPAKEEKYAYTGFLDRLIFEQNIDEKSKRVAEKIKRVIEKNNKMTEQNIQEKIEESEQNMEEKITKSEQNMKEKIRRSEDNMEEKIEENTQKMENKIEEREQDMEEKIEENTEEIENKIEESEENMEMKIRKSELNMEIKIRISELNMEEKIRKSEQSIEERIRKT</sequence>
<protein>
    <submittedName>
        <fullName evidence="2">Uncharacterized protein</fullName>
    </submittedName>
</protein>
<organism evidence="2 3">
    <name type="scientific">Pleurodeles waltl</name>
    <name type="common">Iberian ribbed newt</name>
    <dbReference type="NCBI Taxonomy" id="8319"/>
    <lineage>
        <taxon>Eukaryota</taxon>
        <taxon>Metazoa</taxon>
        <taxon>Chordata</taxon>
        <taxon>Craniata</taxon>
        <taxon>Vertebrata</taxon>
        <taxon>Euteleostomi</taxon>
        <taxon>Amphibia</taxon>
        <taxon>Batrachia</taxon>
        <taxon>Caudata</taxon>
        <taxon>Salamandroidea</taxon>
        <taxon>Salamandridae</taxon>
        <taxon>Pleurodelinae</taxon>
        <taxon>Pleurodeles</taxon>
    </lineage>
</organism>
<gene>
    <name evidence="2" type="ORF">NDU88_011742</name>
</gene>
<evidence type="ECO:0000313" key="2">
    <source>
        <dbReference type="EMBL" id="KAJ1145456.1"/>
    </source>
</evidence>
<keyword evidence="3" id="KW-1185">Reference proteome</keyword>
<evidence type="ECO:0000256" key="1">
    <source>
        <dbReference type="SAM" id="MobiDB-lite"/>
    </source>
</evidence>
<reference evidence="2" key="1">
    <citation type="journal article" date="2022" name="bioRxiv">
        <title>Sequencing and chromosome-scale assembly of the giantPleurodeles waltlgenome.</title>
        <authorList>
            <person name="Brown T."/>
            <person name="Elewa A."/>
            <person name="Iarovenko S."/>
            <person name="Subramanian E."/>
            <person name="Araus A.J."/>
            <person name="Petzold A."/>
            <person name="Susuki M."/>
            <person name="Suzuki K.-i.T."/>
            <person name="Hayashi T."/>
            <person name="Toyoda A."/>
            <person name="Oliveira C."/>
            <person name="Osipova E."/>
            <person name="Leigh N.D."/>
            <person name="Simon A."/>
            <person name="Yun M.H."/>
        </authorList>
    </citation>
    <scope>NUCLEOTIDE SEQUENCE</scope>
    <source>
        <strain evidence="2">20211129_DDA</strain>
        <tissue evidence="2">Liver</tissue>
    </source>
</reference>
<accession>A0AAV7QYK8</accession>
<evidence type="ECO:0000313" key="3">
    <source>
        <dbReference type="Proteomes" id="UP001066276"/>
    </source>
</evidence>
<dbReference type="Proteomes" id="UP001066276">
    <property type="component" value="Chromosome 6"/>
</dbReference>
<dbReference type="EMBL" id="JANPWB010000010">
    <property type="protein sequence ID" value="KAJ1145456.1"/>
    <property type="molecule type" value="Genomic_DNA"/>
</dbReference>
<comment type="caution">
    <text evidence="2">The sequence shown here is derived from an EMBL/GenBank/DDBJ whole genome shotgun (WGS) entry which is preliminary data.</text>
</comment>
<proteinExistence type="predicted"/>